<dbReference type="AlphaFoldDB" id="A0A679HUI4"/>
<sequence length="268" mass="30510">MLLENFLYAKINKPDFKPGCGVGKIDSGNFSNRTTEMVSAYDEDYAKTYHQMKYLISSELDQAYMSSNLWNIQEKNYQERYNIYVMEVVKAGMAKELYDLTYPDSALLASTPDDPYDFRGKMLKRVKNYKELQASNKLRVMQLVSRPSNSWYAAATAAPFAGDDLLTYATREINIPLNFMASGCEEGWMGKRLRMGVEGDSTKWNTPNIIISDNYKASQWVLPDYQNGKWVKSQKGGYVDLAITLNKIKRDPSRLGGMTDFADGQCLL</sequence>
<evidence type="ECO:0000313" key="1">
    <source>
        <dbReference type="EMBL" id="BBU67792.1"/>
    </source>
</evidence>
<organism evidence="1 2">
    <name type="scientific">Fluviibacter phosphoraccumulans</name>
    <dbReference type="NCBI Taxonomy" id="1751046"/>
    <lineage>
        <taxon>Bacteria</taxon>
        <taxon>Pseudomonadati</taxon>
        <taxon>Pseudomonadota</taxon>
        <taxon>Betaproteobacteria</taxon>
        <taxon>Rhodocyclales</taxon>
        <taxon>Fluviibacteraceae</taxon>
        <taxon>Fluviibacter</taxon>
    </lineage>
</organism>
<gene>
    <name evidence="1" type="ORF">ICHIAU1_00750</name>
</gene>
<protein>
    <submittedName>
        <fullName evidence="1">Uncharacterized protein</fullName>
    </submittedName>
</protein>
<dbReference type="Proteomes" id="UP000463961">
    <property type="component" value="Chromosome"/>
</dbReference>
<dbReference type="EMBL" id="AP022345">
    <property type="protein sequence ID" value="BBU67792.1"/>
    <property type="molecule type" value="Genomic_DNA"/>
</dbReference>
<evidence type="ECO:0000313" key="2">
    <source>
        <dbReference type="Proteomes" id="UP000463961"/>
    </source>
</evidence>
<accession>A0A679HUI4</accession>
<keyword evidence="2" id="KW-1185">Reference proteome</keyword>
<reference evidence="2" key="1">
    <citation type="submission" date="2020-01" db="EMBL/GenBank/DDBJ databases">
        <title>Phosphoaccumulans saitamaens gen. nov., sp. nov., a polyphosphate accumulating bacterium isolated from surface river water.</title>
        <authorList>
            <person name="Watanabe K."/>
            <person name="Suda W."/>
        </authorList>
    </citation>
    <scope>NUCLEOTIDE SEQUENCE [LARGE SCALE GENOMIC DNA]</scope>
    <source>
        <strain evidence="2">ICHIAU1</strain>
    </source>
</reference>
<name>A0A679HUI4_9RHOO</name>
<proteinExistence type="predicted"/>